<dbReference type="PIRSF" id="PIRSF006324">
    <property type="entry name" value="LeuE"/>
    <property type="match status" value="1"/>
</dbReference>
<keyword evidence="8" id="KW-1185">Reference proteome</keyword>
<dbReference type="Proteomes" id="UP000572051">
    <property type="component" value="Unassembled WGS sequence"/>
</dbReference>
<evidence type="ECO:0000256" key="2">
    <source>
        <dbReference type="ARBA" id="ARBA00022475"/>
    </source>
</evidence>
<keyword evidence="5 6" id="KW-0472">Membrane</keyword>
<dbReference type="EMBL" id="JACCFS010000001">
    <property type="protein sequence ID" value="NYJ38266.1"/>
    <property type="molecule type" value="Genomic_DNA"/>
</dbReference>
<protein>
    <submittedName>
        <fullName evidence="7">Threonine/homoserine/homoserine lactone efflux protein</fullName>
    </submittedName>
</protein>
<dbReference type="PANTHER" id="PTHR30086:SF14">
    <property type="entry name" value="HOMOSERINE_HOMOSERINE LACTONE EFFLUX PROTEIN"/>
    <property type="match status" value="1"/>
</dbReference>
<feature type="transmembrane region" description="Helical" evidence="6">
    <location>
        <begin position="177"/>
        <end position="195"/>
    </location>
</feature>
<dbReference type="RefSeq" id="WP_312889467.1">
    <property type="nucleotide sequence ID" value="NZ_JACCFS010000001.1"/>
</dbReference>
<sequence length="196" mass="20131">MVTALVVVLTPGTGVLYTVAAGLARGVRGAAVAALGCTLGIVPHLVAAATGLAALLHTSAVAFQVLRYAGVAYLLFMAWSVWRDGGALEVSGGAGERGVWRVVGAGVLVNLLNPKLTIFFFAFLPQFVAVGEPSALVSMLGLGAVFMVMTLVVFVLYGACAGLVRERVLARPGVVVWVRRVLAGAFAALGVRLALV</sequence>
<evidence type="ECO:0000256" key="6">
    <source>
        <dbReference type="SAM" id="Phobius"/>
    </source>
</evidence>
<organism evidence="7 8">
    <name type="scientific">Nocardiopsis aegyptia</name>
    <dbReference type="NCBI Taxonomy" id="220378"/>
    <lineage>
        <taxon>Bacteria</taxon>
        <taxon>Bacillati</taxon>
        <taxon>Actinomycetota</taxon>
        <taxon>Actinomycetes</taxon>
        <taxon>Streptosporangiales</taxon>
        <taxon>Nocardiopsidaceae</taxon>
        <taxon>Nocardiopsis</taxon>
    </lineage>
</organism>
<evidence type="ECO:0000256" key="4">
    <source>
        <dbReference type="ARBA" id="ARBA00022989"/>
    </source>
</evidence>
<keyword evidence="2" id="KW-1003">Cell membrane</keyword>
<feature type="transmembrane region" description="Helical" evidence="6">
    <location>
        <begin position="136"/>
        <end position="157"/>
    </location>
</feature>
<dbReference type="GO" id="GO:0042970">
    <property type="term" value="F:homoserine transmembrane transporter activity"/>
    <property type="evidence" value="ECO:0007669"/>
    <property type="project" value="TreeGrafter"/>
</dbReference>
<dbReference type="GO" id="GO:0005886">
    <property type="term" value="C:plasma membrane"/>
    <property type="evidence" value="ECO:0007669"/>
    <property type="project" value="UniProtKB-SubCell"/>
</dbReference>
<proteinExistence type="predicted"/>
<keyword evidence="3 6" id="KW-0812">Transmembrane</keyword>
<reference evidence="7 8" key="1">
    <citation type="submission" date="2020-07" db="EMBL/GenBank/DDBJ databases">
        <title>Sequencing the genomes of 1000 actinobacteria strains.</title>
        <authorList>
            <person name="Klenk H.-P."/>
        </authorList>
    </citation>
    <scope>NUCLEOTIDE SEQUENCE [LARGE SCALE GENOMIC DNA]</scope>
    <source>
        <strain evidence="7 8">DSM 44442</strain>
    </source>
</reference>
<comment type="caution">
    <text evidence="7">The sequence shown here is derived from an EMBL/GenBank/DDBJ whole genome shotgun (WGS) entry which is preliminary data.</text>
</comment>
<name>A0A7Z0JDF5_9ACTN</name>
<feature type="transmembrane region" description="Helical" evidence="6">
    <location>
        <begin position="65"/>
        <end position="82"/>
    </location>
</feature>
<accession>A0A7Z0JDF5</accession>
<feature type="transmembrane region" description="Helical" evidence="6">
    <location>
        <begin position="30"/>
        <end position="56"/>
    </location>
</feature>
<gene>
    <name evidence="7" type="ORF">HNR10_006147</name>
</gene>
<keyword evidence="4 6" id="KW-1133">Transmembrane helix</keyword>
<evidence type="ECO:0000313" key="7">
    <source>
        <dbReference type="EMBL" id="NYJ38266.1"/>
    </source>
</evidence>
<dbReference type="PANTHER" id="PTHR30086">
    <property type="entry name" value="ARGININE EXPORTER PROTEIN ARGO"/>
    <property type="match status" value="1"/>
</dbReference>
<dbReference type="AlphaFoldDB" id="A0A7Z0JDF5"/>
<feature type="transmembrane region" description="Helical" evidence="6">
    <location>
        <begin position="102"/>
        <end position="124"/>
    </location>
</feature>
<evidence type="ECO:0000313" key="8">
    <source>
        <dbReference type="Proteomes" id="UP000572051"/>
    </source>
</evidence>
<evidence type="ECO:0000256" key="3">
    <source>
        <dbReference type="ARBA" id="ARBA00022692"/>
    </source>
</evidence>
<evidence type="ECO:0000256" key="1">
    <source>
        <dbReference type="ARBA" id="ARBA00004651"/>
    </source>
</evidence>
<dbReference type="InterPro" id="IPR001123">
    <property type="entry name" value="LeuE-type"/>
</dbReference>
<comment type="subcellular location">
    <subcellularLocation>
        <location evidence="1">Cell membrane</location>
        <topology evidence="1">Multi-pass membrane protein</topology>
    </subcellularLocation>
</comment>
<dbReference type="Pfam" id="PF01810">
    <property type="entry name" value="LysE"/>
    <property type="match status" value="1"/>
</dbReference>
<evidence type="ECO:0000256" key="5">
    <source>
        <dbReference type="ARBA" id="ARBA00023136"/>
    </source>
</evidence>